<comment type="caution">
    <text evidence="1">The sequence shown here is derived from an EMBL/GenBank/DDBJ whole genome shotgun (WGS) entry which is preliminary data.</text>
</comment>
<reference evidence="1 2" key="1">
    <citation type="submission" date="2020-08" db="EMBL/GenBank/DDBJ databases">
        <title>Genomic Encyclopedia of Type Strains, Phase IV (KMG-IV): sequencing the most valuable type-strain genomes for metagenomic binning, comparative biology and taxonomic classification.</title>
        <authorList>
            <person name="Goeker M."/>
        </authorList>
    </citation>
    <scope>NUCLEOTIDE SEQUENCE [LARGE SCALE GENOMIC DNA]</scope>
    <source>
        <strain evidence="1 2">DSM 4731</strain>
    </source>
</reference>
<dbReference type="AlphaFoldDB" id="A0A7W9C4F2"/>
<proteinExistence type="predicted"/>
<dbReference type="InterPro" id="IPR027417">
    <property type="entry name" value="P-loop_NTPase"/>
</dbReference>
<protein>
    <recommendedName>
        <fullName evidence="3">Rad50/SbcC-type AAA domain-containing protein</fullName>
    </recommendedName>
</protein>
<evidence type="ECO:0000313" key="2">
    <source>
        <dbReference type="Proteomes" id="UP000527324"/>
    </source>
</evidence>
<dbReference type="Gene3D" id="3.40.50.300">
    <property type="entry name" value="P-loop containing nucleotide triphosphate hydrolases"/>
    <property type="match status" value="1"/>
</dbReference>
<dbReference type="EMBL" id="JACHOQ010000001">
    <property type="protein sequence ID" value="MBB5738573.1"/>
    <property type="molecule type" value="Genomic_DNA"/>
</dbReference>
<gene>
    <name evidence="1" type="ORF">GGQ93_000264</name>
</gene>
<evidence type="ECO:0000313" key="1">
    <source>
        <dbReference type="EMBL" id="MBB5738573.1"/>
    </source>
</evidence>
<dbReference type="RefSeq" id="WP_183214891.1">
    <property type="nucleotide sequence ID" value="NZ_CAJFZS010000001.1"/>
</dbReference>
<accession>A0A7W9C4F2</accession>
<dbReference type="Proteomes" id="UP000527324">
    <property type="component" value="Unassembled WGS sequence"/>
</dbReference>
<evidence type="ECO:0008006" key="3">
    <source>
        <dbReference type="Google" id="ProtNLM"/>
    </source>
</evidence>
<keyword evidence="2" id="KW-1185">Reference proteome</keyword>
<name>A0A7W9C4F2_9CAUL</name>
<organism evidence="1 2">
    <name type="scientific">Brevundimonas aurantiaca</name>
    <dbReference type="NCBI Taxonomy" id="74316"/>
    <lineage>
        <taxon>Bacteria</taxon>
        <taxon>Pseudomonadati</taxon>
        <taxon>Pseudomonadota</taxon>
        <taxon>Alphaproteobacteria</taxon>
        <taxon>Caulobacterales</taxon>
        <taxon>Caulobacteraceae</taxon>
        <taxon>Brevundimonas</taxon>
    </lineage>
</organism>
<sequence>MGAGKSSIARLIDYCLGGGIQLSPALQAEFVSATLTVELERSTLTIERQRDGANVFASWTVGDEVQSVIVPARAAAGELIPLTGVETLSDLIFWLSGVQPPRVRKSKLKDDSKTVRLSVRDLLWYCYLDQDNIDSAFFHLEEDAEFYLRLKSRDVIRYVIGYHDERVADLEAELDQLRANRTARASAIESLTRTLDEVGAGSEAQIAEREASLKAALAEAEASIVALRELKRVGQTEHAVDILARRTRRLGAGIARLDVAADELLAARERHVRHRNEIETLGLKFRRSAVAREILGDVGFADCPRCTQSLPARPARCCEVCGQDDRLELTDAAEQAALELDIASRRADLDSAIEEIDRSLTRIRLRRERALDRKASLETARNRASEEADSAFLSTVLLKERERAALEAELQSLAWLLRLPDLLQQQRDALAQIIALELALKEALKDARTSAEADRTSLTRLGDYFLDALVQSGVPGIQRDDRVALEPPTFYPAVFSSDPSDLTASTFTSMSSGGKKTLFKCCFAIAVHRIAALLDAPLPELLIIDSPMKNISERENRAQFEGFYRMVYALKAGELSETQIILIDKEYLPPDPALGLDIRSRHMQPDSTQHEPLIRYYRGK</sequence>